<dbReference type="PROSITE" id="PS00027">
    <property type="entry name" value="HOMEOBOX_1"/>
    <property type="match status" value="1"/>
</dbReference>
<dbReference type="PRINTS" id="PR00024">
    <property type="entry name" value="HOMEOBOX"/>
</dbReference>
<dbReference type="PANTHER" id="PTHR45659">
    <property type="entry name" value="HOMEOBOX PROTEIN HOX"/>
    <property type="match status" value="1"/>
</dbReference>
<evidence type="ECO:0000256" key="4">
    <source>
        <dbReference type="ARBA" id="ARBA00023125"/>
    </source>
</evidence>
<dbReference type="EMBL" id="JARAKH010000027">
    <property type="protein sequence ID" value="KAK8389296.1"/>
    <property type="molecule type" value="Genomic_DNA"/>
</dbReference>
<feature type="region of interest" description="Disordered" evidence="9">
    <location>
        <begin position="189"/>
        <end position="241"/>
    </location>
</feature>
<dbReference type="Proteomes" id="UP001487740">
    <property type="component" value="Unassembled WGS sequence"/>
</dbReference>
<dbReference type="GO" id="GO:0009952">
    <property type="term" value="P:anterior/posterior pattern specification"/>
    <property type="evidence" value="ECO:0007669"/>
    <property type="project" value="TreeGrafter"/>
</dbReference>
<evidence type="ECO:0000256" key="7">
    <source>
        <dbReference type="PROSITE-ProRule" id="PRU00108"/>
    </source>
</evidence>
<dbReference type="Pfam" id="PF00046">
    <property type="entry name" value="Homeodomain"/>
    <property type="match status" value="1"/>
</dbReference>
<feature type="DNA-binding region" description="Homeobox" evidence="7">
    <location>
        <begin position="120"/>
        <end position="179"/>
    </location>
</feature>
<dbReference type="InterPro" id="IPR020479">
    <property type="entry name" value="HD_metazoa"/>
</dbReference>
<dbReference type="PROSITE" id="PS50071">
    <property type="entry name" value="HOMEOBOX_2"/>
    <property type="match status" value="1"/>
</dbReference>
<evidence type="ECO:0000256" key="2">
    <source>
        <dbReference type="ARBA" id="ARBA00009107"/>
    </source>
</evidence>
<dbReference type="GO" id="GO:0000122">
    <property type="term" value="P:negative regulation of transcription by RNA polymerase II"/>
    <property type="evidence" value="ECO:0007669"/>
    <property type="project" value="TreeGrafter"/>
</dbReference>
<evidence type="ECO:0000256" key="9">
    <source>
        <dbReference type="SAM" id="MobiDB-lite"/>
    </source>
</evidence>
<feature type="region of interest" description="Disordered" evidence="9">
    <location>
        <begin position="255"/>
        <end position="306"/>
    </location>
</feature>
<dbReference type="InterPro" id="IPR022132">
    <property type="entry name" value="Abdominal-A"/>
</dbReference>
<proteinExistence type="inferred from homology"/>
<keyword evidence="4 7" id="KW-0238">DNA-binding</keyword>
<dbReference type="AlphaFoldDB" id="A0AAW0TPC7"/>
<feature type="compositionally biased region" description="Pro residues" evidence="9">
    <location>
        <begin position="274"/>
        <end position="285"/>
    </location>
</feature>
<sequence length="306" mass="34763">MAQYSGAAYHEGPPCSQPIDPVTNLLLFPCSTVVRSRSQDEIKFTRETRKHFDVHCSLATRRVGCANTTTDITEALSPKGKWPTENWRPISSLRDSAENQWRGLTANWNGLPWSPNGCPRRRGRQTYTRFQTLELEKEFHFNHYLTRRRRIEIAHALCLTERQVKIWFQNRRMKLKKELRAVKEINEQVRREREEQDKLKQQQDDKKANKEQQPSTANGQPASATNGTSSSSAGGRAAADTAAAYVSKYPHFSATRTNDMHAQPTTFTSTPSAEAPPPDPDPQPRPHSGGLSEETLFTLLQHHFNA</sequence>
<evidence type="ECO:0000256" key="6">
    <source>
        <dbReference type="ARBA" id="ARBA00023242"/>
    </source>
</evidence>
<gene>
    <name evidence="11" type="ORF">O3P69_008783</name>
</gene>
<dbReference type="SUPFAM" id="SSF46689">
    <property type="entry name" value="Homeodomain-like"/>
    <property type="match status" value="1"/>
</dbReference>
<reference evidence="11 12" key="1">
    <citation type="submission" date="2023-03" db="EMBL/GenBank/DDBJ databases">
        <title>High-quality genome of Scylla paramamosain provides insights in environmental adaptation.</title>
        <authorList>
            <person name="Zhang L."/>
        </authorList>
    </citation>
    <scope>NUCLEOTIDE SEQUENCE [LARGE SCALE GENOMIC DNA]</scope>
    <source>
        <strain evidence="11">LZ_2023a</strain>
        <tissue evidence="11">Muscle</tissue>
    </source>
</reference>
<feature type="compositionally biased region" description="Low complexity" evidence="9">
    <location>
        <begin position="264"/>
        <end position="273"/>
    </location>
</feature>
<dbReference type="InterPro" id="IPR001356">
    <property type="entry name" value="HD"/>
</dbReference>
<dbReference type="GO" id="GO:0005634">
    <property type="term" value="C:nucleus"/>
    <property type="evidence" value="ECO:0007669"/>
    <property type="project" value="UniProtKB-SubCell"/>
</dbReference>
<dbReference type="Pfam" id="PF12407">
    <property type="entry name" value="Abdominal-A"/>
    <property type="match status" value="1"/>
</dbReference>
<comment type="caution">
    <text evidence="11">The sequence shown here is derived from an EMBL/GenBank/DDBJ whole genome shotgun (WGS) entry which is preliminary data.</text>
</comment>
<dbReference type="SMART" id="SM00389">
    <property type="entry name" value="HOX"/>
    <property type="match status" value="1"/>
</dbReference>
<name>A0AAW0TPC7_SCYPA</name>
<comment type="similarity">
    <text evidence="2">Belongs to the Antp homeobox family.</text>
</comment>
<dbReference type="FunFam" id="1.10.10.60:FF:000193">
    <property type="entry name" value="Ultrabithorax, isoform C"/>
    <property type="match status" value="1"/>
</dbReference>
<dbReference type="InterPro" id="IPR017970">
    <property type="entry name" value="Homeobox_CS"/>
</dbReference>
<accession>A0AAW0TPC7</accession>
<feature type="compositionally biased region" description="Basic and acidic residues" evidence="9">
    <location>
        <begin position="189"/>
        <end position="210"/>
    </location>
</feature>
<dbReference type="InterPro" id="IPR050296">
    <property type="entry name" value="Antp_homeobox"/>
</dbReference>
<feature type="domain" description="Homeobox" evidence="10">
    <location>
        <begin position="118"/>
        <end position="178"/>
    </location>
</feature>
<comment type="subcellular location">
    <subcellularLocation>
        <location evidence="1 7 8">Nucleus</location>
    </subcellularLocation>
</comment>
<dbReference type="GO" id="GO:0000978">
    <property type="term" value="F:RNA polymerase II cis-regulatory region sequence-specific DNA binding"/>
    <property type="evidence" value="ECO:0007669"/>
    <property type="project" value="TreeGrafter"/>
</dbReference>
<evidence type="ECO:0000256" key="1">
    <source>
        <dbReference type="ARBA" id="ARBA00004123"/>
    </source>
</evidence>
<keyword evidence="3" id="KW-0217">Developmental protein</keyword>
<evidence type="ECO:0000313" key="12">
    <source>
        <dbReference type="Proteomes" id="UP001487740"/>
    </source>
</evidence>
<protein>
    <recommendedName>
        <fullName evidence="10">Homeobox domain-containing protein</fullName>
    </recommendedName>
</protein>
<dbReference type="InterPro" id="IPR009057">
    <property type="entry name" value="Homeodomain-like_sf"/>
</dbReference>
<evidence type="ECO:0000256" key="3">
    <source>
        <dbReference type="ARBA" id="ARBA00022473"/>
    </source>
</evidence>
<dbReference type="GO" id="GO:0000981">
    <property type="term" value="F:DNA-binding transcription factor activity, RNA polymerase II-specific"/>
    <property type="evidence" value="ECO:0007669"/>
    <property type="project" value="InterPro"/>
</dbReference>
<dbReference type="Gene3D" id="1.10.10.60">
    <property type="entry name" value="Homeodomain-like"/>
    <property type="match status" value="1"/>
</dbReference>
<dbReference type="CDD" id="cd00086">
    <property type="entry name" value="homeodomain"/>
    <property type="match status" value="1"/>
</dbReference>
<evidence type="ECO:0000313" key="11">
    <source>
        <dbReference type="EMBL" id="KAK8389296.1"/>
    </source>
</evidence>
<evidence type="ECO:0000256" key="8">
    <source>
        <dbReference type="RuleBase" id="RU000682"/>
    </source>
</evidence>
<dbReference type="PANTHER" id="PTHR45659:SF4">
    <property type="entry name" value="HOMEOBOX PROTEIN ABDOMINAL-A"/>
    <property type="match status" value="1"/>
</dbReference>
<keyword evidence="6 7" id="KW-0539">Nucleus</keyword>
<keyword evidence="5 7" id="KW-0371">Homeobox</keyword>
<feature type="compositionally biased region" description="Low complexity" evidence="9">
    <location>
        <begin position="222"/>
        <end position="241"/>
    </location>
</feature>
<evidence type="ECO:0000256" key="5">
    <source>
        <dbReference type="ARBA" id="ARBA00023155"/>
    </source>
</evidence>
<evidence type="ECO:0000259" key="10">
    <source>
        <dbReference type="PROSITE" id="PS50071"/>
    </source>
</evidence>
<organism evidence="11 12">
    <name type="scientific">Scylla paramamosain</name>
    <name type="common">Mud crab</name>
    <dbReference type="NCBI Taxonomy" id="85552"/>
    <lineage>
        <taxon>Eukaryota</taxon>
        <taxon>Metazoa</taxon>
        <taxon>Ecdysozoa</taxon>
        <taxon>Arthropoda</taxon>
        <taxon>Crustacea</taxon>
        <taxon>Multicrustacea</taxon>
        <taxon>Malacostraca</taxon>
        <taxon>Eumalacostraca</taxon>
        <taxon>Eucarida</taxon>
        <taxon>Decapoda</taxon>
        <taxon>Pleocyemata</taxon>
        <taxon>Brachyura</taxon>
        <taxon>Eubrachyura</taxon>
        <taxon>Portunoidea</taxon>
        <taxon>Portunidae</taxon>
        <taxon>Portuninae</taxon>
        <taxon>Scylla</taxon>
    </lineage>
</organism>
<keyword evidence="12" id="KW-1185">Reference proteome</keyword>